<comment type="caution">
    <text evidence="9">The sequence shown here is derived from an EMBL/GenBank/DDBJ whole genome shotgun (WGS) entry which is preliminary data.</text>
</comment>
<evidence type="ECO:0000313" key="9">
    <source>
        <dbReference type="EMBL" id="TCU96267.1"/>
    </source>
</evidence>
<dbReference type="PRINTS" id="PR00812">
    <property type="entry name" value="BCTERIALGSPF"/>
</dbReference>
<dbReference type="InterPro" id="IPR003004">
    <property type="entry name" value="GspF/PilC"/>
</dbReference>
<keyword evidence="6 7" id="KW-0472">Membrane</keyword>
<evidence type="ECO:0000256" key="7">
    <source>
        <dbReference type="SAM" id="Phobius"/>
    </source>
</evidence>
<proteinExistence type="inferred from homology"/>
<dbReference type="PANTHER" id="PTHR30012:SF0">
    <property type="entry name" value="TYPE II SECRETION SYSTEM PROTEIN F-RELATED"/>
    <property type="match status" value="1"/>
</dbReference>
<feature type="transmembrane region" description="Helical" evidence="7">
    <location>
        <begin position="158"/>
        <end position="184"/>
    </location>
</feature>
<evidence type="ECO:0000313" key="10">
    <source>
        <dbReference type="Proteomes" id="UP000295110"/>
    </source>
</evidence>
<dbReference type="Proteomes" id="UP000295110">
    <property type="component" value="Unassembled WGS sequence"/>
</dbReference>
<keyword evidence="3" id="KW-1003">Cell membrane</keyword>
<dbReference type="AlphaFoldDB" id="A0A4R3UZM8"/>
<feature type="domain" description="Type II secretion system protein GspF" evidence="8">
    <location>
        <begin position="62"/>
        <end position="185"/>
    </location>
</feature>
<dbReference type="Pfam" id="PF00482">
    <property type="entry name" value="T2SSF"/>
    <property type="match status" value="2"/>
</dbReference>
<dbReference type="InterPro" id="IPR042094">
    <property type="entry name" value="T2SS_GspF_sf"/>
</dbReference>
<keyword evidence="5 7" id="KW-1133">Transmembrane helix</keyword>
<evidence type="ECO:0000256" key="5">
    <source>
        <dbReference type="ARBA" id="ARBA00022989"/>
    </source>
</evidence>
<dbReference type="InterPro" id="IPR018076">
    <property type="entry name" value="T2SS_GspF_dom"/>
</dbReference>
<dbReference type="OrthoDB" id="9805682at2"/>
<evidence type="ECO:0000256" key="2">
    <source>
        <dbReference type="ARBA" id="ARBA00005745"/>
    </source>
</evidence>
<comment type="subcellular location">
    <subcellularLocation>
        <location evidence="1">Cell membrane</location>
        <topology evidence="1">Multi-pass membrane protein</topology>
    </subcellularLocation>
</comment>
<comment type="similarity">
    <text evidence="2">Belongs to the GSP F family.</text>
</comment>
<dbReference type="EMBL" id="SMBU01000013">
    <property type="protein sequence ID" value="TCU96267.1"/>
    <property type="molecule type" value="Genomic_DNA"/>
</dbReference>
<dbReference type="Gene3D" id="1.20.81.30">
    <property type="entry name" value="Type II secretion system (T2SS), domain F"/>
    <property type="match status" value="2"/>
</dbReference>
<feature type="transmembrane region" description="Helical" evidence="7">
    <location>
        <begin position="264"/>
        <end position="283"/>
    </location>
</feature>
<protein>
    <submittedName>
        <fullName evidence="9">Type II secretion system protein F (GspF)</fullName>
    </submittedName>
</protein>
<reference evidence="9 10" key="1">
    <citation type="submission" date="2019-03" db="EMBL/GenBank/DDBJ databases">
        <title>Genomic Encyclopedia of Type Strains, Phase IV (KMG-IV): sequencing the most valuable type-strain genomes for metagenomic binning, comparative biology and taxonomic classification.</title>
        <authorList>
            <person name="Goeker M."/>
        </authorList>
    </citation>
    <scope>NUCLEOTIDE SEQUENCE [LARGE SCALE GENOMIC DNA]</scope>
    <source>
        <strain evidence="9 10">DSM 654</strain>
    </source>
</reference>
<name>A0A4R3UZM8_ROSSA</name>
<evidence type="ECO:0000259" key="8">
    <source>
        <dbReference type="Pfam" id="PF00482"/>
    </source>
</evidence>
<keyword evidence="10" id="KW-1185">Reference proteome</keyword>
<sequence length="394" mass="41900">MAEFHVRYLDAARQTAERRVQAADVGSVAAALGLSPASLLAVEPVETAPLKARSGRFPRRQFAQQLAVLLRAGIPLLEALQTLQSQDNPPAVAVALTGVIARIQLGESFSAALASQPQAFDALFVAVVEASERSGQVEQALFEQAGYLAWVEQLRGKLVAAAIYPAMLITAGSAVVLFLLLFVVPRFAGLLDGVGGDLPLASRALIAVGAFSGAHPALLLLITAGLVALPVLAWQRGLREALQSRLWQLPLVGPKLHLLSLAQLYRCLAMLLLAGVPIVPALVNARGVAATHLRPALDRATEAVRLGERLSACLQREGLTTPVSLRMLRVGEHSGELGAMLAQAAGFYDEELSRLSDLVTRLINPVLMLLMGLVIGTVVVLMYLPIFQLVDQVQ</sequence>
<gene>
    <name evidence="9" type="ORF">EV671_101334</name>
</gene>
<feature type="transmembrane region" description="Helical" evidence="7">
    <location>
        <begin position="362"/>
        <end position="384"/>
    </location>
</feature>
<dbReference type="RefSeq" id="WP_132571887.1">
    <property type="nucleotide sequence ID" value="NZ_CBCSGL010000047.1"/>
</dbReference>
<evidence type="ECO:0000256" key="6">
    <source>
        <dbReference type="ARBA" id="ARBA00023136"/>
    </source>
</evidence>
<dbReference type="PANTHER" id="PTHR30012">
    <property type="entry name" value="GENERAL SECRETION PATHWAY PROTEIN"/>
    <property type="match status" value="1"/>
</dbReference>
<dbReference type="GO" id="GO:0005886">
    <property type="term" value="C:plasma membrane"/>
    <property type="evidence" value="ECO:0007669"/>
    <property type="project" value="UniProtKB-SubCell"/>
</dbReference>
<evidence type="ECO:0000256" key="1">
    <source>
        <dbReference type="ARBA" id="ARBA00004651"/>
    </source>
</evidence>
<feature type="transmembrane region" description="Helical" evidence="7">
    <location>
        <begin position="204"/>
        <end position="234"/>
    </location>
</feature>
<accession>A0A4R3UZM8</accession>
<evidence type="ECO:0000256" key="3">
    <source>
        <dbReference type="ARBA" id="ARBA00022475"/>
    </source>
</evidence>
<organism evidence="9 10">
    <name type="scientific">Roseateles saccharophilus</name>
    <name type="common">Pseudomonas saccharophila</name>
    <dbReference type="NCBI Taxonomy" id="304"/>
    <lineage>
        <taxon>Bacteria</taxon>
        <taxon>Pseudomonadati</taxon>
        <taxon>Pseudomonadota</taxon>
        <taxon>Betaproteobacteria</taxon>
        <taxon>Burkholderiales</taxon>
        <taxon>Sphaerotilaceae</taxon>
        <taxon>Roseateles</taxon>
    </lineage>
</organism>
<feature type="domain" description="Type II secretion system protein GspF" evidence="8">
    <location>
        <begin position="265"/>
        <end position="385"/>
    </location>
</feature>
<keyword evidence="4 7" id="KW-0812">Transmembrane</keyword>
<evidence type="ECO:0000256" key="4">
    <source>
        <dbReference type="ARBA" id="ARBA00022692"/>
    </source>
</evidence>